<keyword evidence="1" id="KW-0472">Membrane</keyword>
<reference evidence="2 3" key="1">
    <citation type="submission" date="2019-03" db="EMBL/GenBank/DDBJ databases">
        <title>Genomic analyses of the natural microbiome of Caenorhabditis elegans.</title>
        <authorList>
            <person name="Samuel B."/>
        </authorList>
    </citation>
    <scope>NUCLEOTIDE SEQUENCE [LARGE SCALE GENOMIC DNA]</scope>
    <source>
        <strain evidence="2 3">JUb54</strain>
    </source>
</reference>
<evidence type="ECO:0000313" key="2">
    <source>
        <dbReference type="EMBL" id="TCQ72257.1"/>
    </source>
</evidence>
<keyword evidence="1" id="KW-1133">Transmembrane helix</keyword>
<dbReference type="Proteomes" id="UP000295263">
    <property type="component" value="Unassembled WGS sequence"/>
</dbReference>
<feature type="transmembrane region" description="Helical" evidence="1">
    <location>
        <begin position="192"/>
        <end position="211"/>
    </location>
</feature>
<comment type="caution">
    <text evidence="2">The sequence shown here is derived from an EMBL/GenBank/DDBJ whole genome shotgun (WGS) entry which is preliminary data.</text>
</comment>
<keyword evidence="1" id="KW-0812">Transmembrane</keyword>
<accession>A0ABD7QGP5</accession>
<feature type="transmembrane region" description="Helical" evidence="1">
    <location>
        <begin position="85"/>
        <end position="109"/>
    </location>
</feature>
<feature type="transmembrane region" description="Helical" evidence="1">
    <location>
        <begin position="129"/>
        <end position="148"/>
    </location>
</feature>
<dbReference type="AlphaFoldDB" id="A0ABD7QGP5"/>
<gene>
    <name evidence="2" type="ORF">EC841_106317</name>
</gene>
<evidence type="ECO:0000256" key="1">
    <source>
        <dbReference type="SAM" id="Phobius"/>
    </source>
</evidence>
<proteinExistence type="predicted"/>
<evidence type="ECO:0000313" key="3">
    <source>
        <dbReference type="Proteomes" id="UP000295263"/>
    </source>
</evidence>
<feature type="transmembrane region" description="Helical" evidence="1">
    <location>
        <begin position="51"/>
        <end position="73"/>
    </location>
</feature>
<name>A0ABD7QGP5_RAOOR</name>
<dbReference type="EMBL" id="SLYQ01000006">
    <property type="protein sequence ID" value="TCQ72257.1"/>
    <property type="molecule type" value="Genomic_DNA"/>
</dbReference>
<protein>
    <submittedName>
        <fullName evidence="2">Uncharacterized protein</fullName>
    </submittedName>
</protein>
<organism evidence="2 3">
    <name type="scientific">Raoultella ornithinolytica</name>
    <name type="common">Klebsiella ornithinolytica</name>
    <dbReference type="NCBI Taxonomy" id="54291"/>
    <lineage>
        <taxon>Bacteria</taxon>
        <taxon>Pseudomonadati</taxon>
        <taxon>Pseudomonadota</taxon>
        <taxon>Gammaproteobacteria</taxon>
        <taxon>Enterobacterales</taxon>
        <taxon>Enterobacteriaceae</taxon>
        <taxon>Klebsiella/Raoultella group</taxon>
        <taxon>Raoultella</taxon>
    </lineage>
</organism>
<sequence length="262" mass="30169">MESNLKQFLTNALKIIPGYDFLSEMYIFIKHPQIYDGTHEYAPLVNSGANLFKSILIVGSLIAAFSFLSIKVAPIAGFKLIFNQLYWYILLLIQPIKFGVFFWLCMSTVTRFKKKVWHSVYFFQVVQTYAVINILVFFLFCIAINRIFLTGDFNKPSGNIDLTIGFILAALALILTYRLLIAPSFHYLSIYYKKPVSAVILLLSISISYYLSSQIRLVDGNEIVNKKEFCELSYHLKTNPLHINEINKNLFLNACINIFSRH</sequence>
<dbReference type="RefSeq" id="WP_243657303.1">
    <property type="nucleotide sequence ID" value="NZ_SLYQ01000006.1"/>
</dbReference>
<feature type="transmembrane region" description="Helical" evidence="1">
    <location>
        <begin position="160"/>
        <end position="180"/>
    </location>
</feature>